<evidence type="ECO:0000313" key="2">
    <source>
        <dbReference type="EMBL" id="CBZ56385.1"/>
    </source>
</evidence>
<dbReference type="SUPFAM" id="SSF82895">
    <property type="entry name" value="TSP-1 type 1 repeat"/>
    <property type="match status" value="1"/>
</dbReference>
<dbReference type="PROSITE" id="PS50092">
    <property type="entry name" value="TSP1"/>
    <property type="match status" value="1"/>
</dbReference>
<name>F0VRN7_NEOCL</name>
<dbReference type="OrthoDB" id="6090599at2759"/>
<dbReference type="SMART" id="SM00209">
    <property type="entry name" value="TSP1"/>
    <property type="match status" value="1"/>
</dbReference>
<dbReference type="EMBL" id="FR823393">
    <property type="protein sequence ID" value="CBZ56385.1"/>
    <property type="molecule type" value="Genomic_DNA"/>
</dbReference>
<dbReference type="Proteomes" id="UP000007494">
    <property type="component" value="Chromosome XII"/>
</dbReference>
<proteinExistence type="predicted"/>
<dbReference type="InterPro" id="IPR000884">
    <property type="entry name" value="TSP1_rpt"/>
</dbReference>
<reference evidence="4" key="3">
    <citation type="journal article" date="2012" name="PLoS Pathog.">
        <title>Comparative genomics of the apicomplexan parasites Toxoplasma gondii and Neospora caninum: Coccidia differing in host range and transmission strategy.</title>
        <authorList>
            <person name="Reid A.J."/>
            <person name="Vermont S.J."/>
            <person name="Cotton J.A."/>
            <person name="Harris D."/>
            <person name="Hill-Cawthorne G.A."/>
            <person name="Konen-Waisman S."/>
            <person name="Latham S.M."/>
            <person name="Mourier T."/>
            <person name="Norton R."/>
            <person name="Quail M.A."/>
            <person name="Sanders M."/>
            <person name="Shanmugam D."/>
            <person name="Sohal A."/>
            <person name="Wasmuth J.D."/>
            <person name="Brunk B."/>
            <person name="Grigg M.E."/>
            <person name="Howard J.C."/>
            <person name="Parkinson J."/>
            <person name="Roos D.S."/>
            <person name="Trees A.J."/>
            <person name="Berriman M."/>
            <person name="Pain A."/>
            <person name="Wastling J.M."/>
        </authorList>
    </citation>
    <scope>NUCLEOTIDE SEQUENCE [LARGE SCALE GENOMIC DNA]</scope>
    <source>
        <strain evidence="4">Liverpool</strain>
    </source>
</reference>
<feature type="compositionally biased region" description="Low complexity" evidence="1">
    <location>
        <begin position="157"/>
        <end position="238"/>
    </location>
</feature>
<evidence type="ECO:0000256" key="1">
    <source>
        <dbReference type="SAM" id="MobiDB-lite"/>
    </source>
</evidence>
<dbReference type="eggNOG" id="ENOG502SUG9">
    <property type="taxonomic scope" value="Eukaryota"/>
</dbReference>
<reference evidence="2" key="2">
    <citation type="submission" date="2011-03" db="EMBL/GenBank/DDBJ databases">
        <title>Comparative genomics and transcriptomics of Neospora caninum and Toxoplasma gondii.</title>
        <authorList>
            <person name="Reid A.J."/>
            <person name="Sohal A."/>
            <person name="Harris D."/>
            <person name="Quail M."/>
            <person name="Sanders M."/>
            <person name="Berriman M."/>
            <person name="Wastling J.M."/>
            <person name="Pain A."/>
        </authorList>
    </citation>
    <scope>NUCLEOTIDE SEQUENCE</scope>
    <source>
        <strain evidence="2">Liverpool</strain>
    </source>
</reference>
<dbReference type="EMBL" id="LN714487">
    <property type="protein sequence ID" value="CEL71145.1"/>
    <property type="molecule type" value="Genomic_DNA"/>
</dbReference>
<keyword evidence="4" id="KW-1185">Reference proteome</keyword>
<feature type="region of interest" description="Disordered" evidence="1">
    <location>
        <begin position="1"/>
        <end position="81"/>
    </location>
</feature>
<dbReference type="Gene3D" id="2.20.100.10">
    <property type="entry name" value="Thrombospondin type-1 (TSP1) repeat"/>
    <property type="match status" value="1"/>
</dbReference>
<feature type="region of interest" description="Disordered" evidence="1">
    <location>
        <begin position="154"/>
        <end position="271"/>
    </location>
</feature>
<evidence type="ECO:0000313" key="4">
    <source>
        <dbReference type="Proteomes" id="UP000007494"/>
    </source>
</evidence>
<gene>
    <name evidence="3" type="ORF">BN1204_068090</name>
    <name evidence="2" type="ORF">NCLIV_068090</name>
</gene>
<protein>
    <submittedName>
        <fullName evidence="2">Putative thrombospondin type 1 domain-containing protein</fullName>
    </submittedName>
    <submittedName>
        <fullName evidence="3">Thrombospondin type 1 domain-containing protein,putative</fullName>
    </submittedName>
</protein>
<dbReference type="AlphaFoldDB" id="F0VRN7"/>
<sequence length="772" mass="83085">MRLAQAFRGGETEMEGGGESGPRWVSSCSSPRMASQEARPSRSTDAVNQDKEGSKRRARGYEKGTAGQNAGREETSEGGKGELAVFEDRNVNAVEATSCGRGVRASSRARSLILLLSCLAFLAIQDFVAPSVLQLASERKADLFTNQIALAAAHATSPVRSSTSSHSSSASSSRSSSSSPRSASRAPQSSASASLHSSESSSHSSTRSSPSSARRSSSDPLPSQNSSSSAPHSSPSPNARKRASASRSSRASSRSAVPGSSETTSAEEVNGLRGRARVWKRRTGVGLSSRLREFLADSSTAHETEAQADASEELVARARLLGQYARSRRQLLEDLEGKTAGKEGRGSARIDANGKIAKARSAGGARQLNALTYREKKALKSALLAAQLSRLHMQSIQSERSRYGLVRPLLDDSDAAGVYTANECVAVRYADYPKEFPGYDTATASCKCPDGWLPCAKADATAHMSAWEPVIWEENADEGCTKERGEVMLEHMNFYSCPQKSFVDYTGPADAKIRDQQCKRVAFVLCRAAASSCITGPWSDWTSCSVPCGEGYQYRWRIPISGPMTSPTGGATTQSSRAACAPYHMEERRKCNLGPCPPSVTSTTCFWTTVQLERTEGAFDEERGSCKCGTGDEKIDREEGAMVPCTPEEAIASMDNWKSFFRQYCYSSLGLKRRSTLALRFHSYGHAVRLGMRDLWHLDCTGGWSRFNVFEGKMFCGKGAKVLCRAATDHAQVPFSIEENDASTSDAAAAASKSNSMTLAPSRSCSCPRRSM</sequence>
<accession>F0VRN7</accession>
<dbReference type="RefSeq" id="XP_003886410.1">
    <property type="nucleotide sequence ID" value="XM_003886361.1"/>
</dbReference>
<dbReference type="VEuPathDB" id="ToxoDB:NCLIV_068090"/>
<feature type="compositionally biased region" description="Low complexity" evidence="1">
    <location>
        <begin position="245"/>
        <end position="261"/>
    </location>
</feature>
<reference evidence="3" key="4">
    <citation type="journal article" date="2015" name="PLoS ONE">
        <title>Comprehensive Evaluation of Toxoplasma gondii VEG and Neospora caninum LIV Genomes with Tachyzoite Stage Transcriptome and Proteome Defines Novel Transcript Features.</title>
        <authorList>
            <person name="Ramaprasad A."/>
            <person name="Mourier T."/>
            <person name="Naeem R."/>
            <person name="Malas T.B."/>
            <person name="Moussa E."/>
            <person name="Panigrahi A."/>
            <person name="Vermont S.J."/>
            <person name="Otto T.D."/>
            <person name="Wastling J."/>
            <person name="Pain A."/>
        </authorList>
    </citation>
    <scope>NUCLEOTIDE SEQUENCE</scope>
    <source>
        <strain evidence="3">Liverpool</strain>
    </source>
</reference>
<evidence type="ECO:0000313" key="3">
    <source>
        <dbReference type="EMBL" id="CEL71145.1"/>
    </source>
</evidence>
<dbReference type="InterPro" id="IPR036383">
    <property type="entry name" value="TSP1_rpt_sf"/>
</dbReference>
<organism evidence="2 4">
    <name type="scientific">Neospora caninum (strain Liverpool)</name>
    <dbReference type="NCBI Taxonomy" id="572307"/>
    <lineage>
        <taxon>Eukaryota</taxon>
        <taxon>Sar</taxon>
        <taxon>Alveolata</taxon>
        <taxon>Apicomplexa</taxon>
        <taxon>Conoidasida</taxon>
        <taxon>Coccidia</taxon>
        <taxon>Eucoccidiorida</taxon>
        <taxon>Eimeriorina</taxon>
        <taxon>Sarcocystidae</taxon>
        <taxon>Neospora</taxon>
    </lineage>
</organism>
<dbReference type="InParanoid" id="F0VRN7"/>
<feature type="compositionally biased region" description="Basic and acidic residues" evidence="1">
    <location>
        <begin position="71"/>
        <end position="81"/>
    </location>
</feature>
<feature type="compositionally biased region" description="Basic and acidic residues" evidence="1">
    <location>
        <begin position="48"/>
        <end position="62"/>
    </location>
</feature>
<dbReference type="GeneID" id="13445608"/>
<reference evidence="2" key="1">
    <citation type="submission" date="2011-02" db="EMBL/GenBank/DDBJ databases">
        <authorList>
            <person name="Aslett M."/>
        </authorList>
    </citation>
    <scope>NUCLEOTIDE SEQUENCE</scope>
    <source>
        <strain evidence="2">Liverpool</strain>
    </source>
</reference>